<accession>A0A2T7A8S5</accession>
<dbReference type="InterPro" id="IPR051531">
    <property type="entry name" value="N-acetyltransferase"/>
</dbReference>
<dbReference type="PANTHER" id="PTHR43792">
    <property type="entry name" value="GNAT FAMILY, PUTATIVE (AFU_ORTHOLOGUE AFUA_3G00765)-RELATED-RELATED"/>
    <property type="match status" value="1"/>
</dbReference>
<organism evidence="2 3">
    <name type="scientific">Tuber borchii</name>
    <name type="common">White truffle</name>
    <dbReference type="NCBI Taxonomy" id="42251"/>
    <lineage>
        <taxon>Eukaryota</taxon>
        <taxon>Fungi</taxon>
        <taxon>Dikarya</taxon>
        <taxon>Ascomycota</taxon>
        <taxon>Pezizomycotina</taxon>
        <taxon>Pezizomycetes</taxon>
        <taxon>Pezizales</taxon>
        <taxon>Tuberaceae</taxon>
        <taxon>Tuber</taxon>
    </lineage>
</organism>
<dbReference type="Gene3D" id="3.40.630.30">
    <property type="match status" value="1"/>
</dbReference>
<name>A0A2T7A8S5_TUBBO</name>
<comment type="caution">
    <text evidence="2">The sequence shown here is derived from an EMBL/GenBank/DDBJ whole genome shotgun (WGS) entry which is preliminary data.</text>
</comment>
<gene>
    <name evidence="2" type="ORF">B9Z19DRAFT_1070668</name>
</gene>
<evidence type="ECO:0000313" key="2">
    <source>
        <dbReference type="EMBL" id="PUU84141.1"/>
    </source>
</evidence>
<dbReference type="Proteomes" id="UP000244722">
    <property type="component" value="Unassembled WGS sequence"/>
</dbReference>
<dbReference type="PANTHER" id="PTHR43792:SF1">
    <property type="entry name" value="N-ACETYLTRANSFERASE DOMAIN-CONTAINING PROTEIN"/>
    <property type="match status" value="1"/>
</dbReference>
<sequence length="93" mass="10617">FHEMLSNREATRYWSTLPHTTLSETHTWITQSTTHTHDYAILLKTTNEVIGKIGYFGPEIGFLLHPRVWGQGYASEALGGFLQVLWEGEIEVV</sequence>
<keyword evidence="3" id="KW-1185">Reference proteome</keyword>
<dbReference type="Pfam" id="PF13302">
    <property type="entry name" value="Acetyltransf_3"/>
    <property type="match status" value="1"/>
</dbReference>
<feature type="non-terminal residue" evidence="2">
    <location>
        <position position="93"/>
    </location>
</feature>
<evidence type="ECO:0000259" key="1">
    <source>
        <dbReference type="Pfam" id="PF13302"/>
    </source>
</evidence>
<reference evidence="2 3" key="1">
    <citation type="submission" date="2017-04" db="EMBL/GenBank/DDBJ databases">
        <title>Draft genome sequence of Tuber borchii Vittad., a whitish edible truffle.</title>
        <authorList>
            <consortium name="DOE Joint Genome Institute"/>
            <person name="Murat C."/>
            <person name="Kuo A."/>
            <person name="Barry K.W."/>
            <person name="Clum A."/>
            <person name="Dockter R.B."/>
            <person name="Fauchery L."/>
            <person name="Iotti M."/>
            <person name="Kohler A."/>
            <person name="Labutti K."/>
            <person name="Lindquist E.A."/>
            <person name="Lipzen A."/>
            <person name="Ohm R.A."/>
            <person name="Wang M."/>
            <person name="Grigoriev I.V."/>
            <person name="Zambonelli A."/>
            <person name="Martin F.M."/>
        </authorList>
    </citation>
    <scope>NUCLEOTIDE SEQUENCE [LARGE SCALE GENOMIC DNA]</scope>
    <source>
        <strain evidence="2 3">Tbo3840</strain>
    </source>
</reference>
<feature type="non-terminal residue" evidence="2">
    <location>
        <position position="1"/>
    </location>
</feature>
<proteinExistence type="predicted"/>
<dbReference type="EMBL" id="NESQ01000003">
    <property type="protein sequence ID" value="PUU84141.1"/>
    <property type="molecule type" value="Genomic_DNA"/>
</dbReference>
<protein>
    <submittedName>
        <fullName evidence="2">GNAT domain-containing protein</fullName>
    </submittedName>
</protein>
<feature type="domain" description="N-acetyltransferase" evidence="1">
    <location>
        <begin position="1"/>
        <end position="87"/>
    </location>
</feature>
<dbReference type="GO" id="GO:0016747">
    <property type="term" value="F:acyltransferase activity, transferring groups other than amino-acyl groups"/>
    <property type="evidence" value="ECO:0007669"/>
    <property type="project" value="InterPro"/>
</dbReference>
<evidence type="ECO:0000313" key="3">
    <source>
        <dbReference type="Proteomes" id="UP000244722"/>
    </source>
</evidence>
<dbReference type="AlphaFoldDB" id="A0A2T7A8S5"/>
<dbReference type="OrthoDB" id="630895at2759"/>
<dbReference type="InterPro" id="IPR016181">
    <property type="entry name" value="Acyl_CoA_acyltransferase"/>
</dbReference>
<dbReference type="InterPro" id="IPR000182">
    <property type="entry name" value="GNAT_dom"/>
</dbReference>
<dbReference type="SUPFAM" id="SSF55729">
    <property type="entry name" value="Acyl-CoA N-acyltransferases (Nat)"/>
    <property type="match status" value="1"/>
</dbReference>
<dbReference type="STRING" id="42251.A0A2T7A8S5"/>